<evidence type="ECO:0000313" key="2">
    <source>
        <dbReference type="Proteomes" id="UP000654947"/>
    </source>
</evidence>
<evidence type="ECO:0000313" key="1">
    <source>
        <dbReference type="EMBL" id="GHD17595.1"/>
    </source>
</evidence>
<dbReference type="InterPro" id="IPR008775">
    <property type="entry name" value="Phytyl_CoA_dOase-like"/>
</dbReference>
<dbReference type="Gene3D" id="2.60.120.620">
    <property type="entry name" value="q2cbj1_9rhob like domain"/>
    <property type="match status" value="1"/>
</dbReference>
<evidence type="ECO:0008006" key="3">
    <source>
        <dbReference type="Google" id="ProtNLM"/>
    </source>
</evidence>
<gene>
    <name evidence="1" type="ORF">GCM10007147_06920</name>
</gene>
<comment type="caution">
    <text evidence="1">The sequence shown here is derived from an EMBL/GenBank/DDBJ whole genome shotgun (WGS) entry which is preliminary data.</text>
</comment>
<name>A0A918X8F4_9ACTN</name>
<dbReference type="EMBL" id="BMXL01000002">
    <property type="protein sequence ID" value="GHD17595.1"/>
    <property type="molecule type" value="Genomic_DNA"/>
</dbReference>
<accession>A0A918X8F4</accession>
<dbReference type="Proteomes" id="UP000654947">
    <property type="component" value="Unassembled WGS sequence"/>
</dbReference>
<dbReference type="SUPFAM" id="SSF51197">
    <property type="entry name" value="Clavaminate synthase-like"/>
    <property type="match status" value="1"/>
</dbReference>
<dbReference type="GO" id="GO:0005506">
    <property type="term" value="F:iron ion binding"/>
    <property type="evidence" value="ECO:0007669"/>
    <property type="project" value="UniProtKB-ARBA"/>
</dbReference>
<protein>
    <recommendedName>
        <fullName evidence="3">Phytanoyl-CoA dioxygenase</fullName>
    </recommendedName>
</protein>
<dbReference type="PANTHER" id="PTHR20883">
    <property type="entry name" value="PHYTANOYL-COA DIOXYGENASE DOMAIN CONTAINING 1"/>
    <property type="match status" value="1"/>
</dbReference>
<keyword evidence="2" id="KW-1185">Reference proteome</keyword>
<sequence length="266" mass="29966">MSTNTQAPQFHDMLSHSQVESYHDQGFINVPGVLSREEIEEQLTEGKKLLKHERTQPWEWNDGLAMDWVPDAGLRSEVMSKLVHHPKITAIAERLAGHPLRLFKSELFRKPAGEASSDTPVHYDEPSHPVSGRPITITAWVALVDVPVECGCMTFIPGSQNVVSPSEEDDGMYPLEHWPHLNYWPRVTHPMRAGDVHFHHGRVVHWAGENSTDITRISLATVYIDADAVYRPNFVYSELFPEDNLGGLEPGDPVRGERFPLAKLEG</sequence>
<dbReference type="Pfam" id="PF05721">
    <property type="entry name" value="PhyH"/>
    <property type="match status" value="1"/>
</dbReference>
<organism evidence="1 2">
    <name type="scientific">Nocardiopsis kunsanensis</name>
    <dbReference type="NCBI Taxonomy" id="141693"/>
    <lineage>
        <taxon>Bacteria</taxon>
        <taxon>Bacillati</taxon>
        <taxon>Actinomycetota</taxon>
        <taxon>Actinomycetes</taxon>
        <taxon>Streptosporangiales</taxon>
        <taxon>Nocardiopsidaceae</taxon>
        <taxon>Nocardiopsis</taxon>
    </lineage>
</organism>
<dbReference type="PANTHER" id="PTHR20883:SF46">
    <property type="entry name" value="PHYTANOYL-COA HYDROXYLASE"/>
    <property type="match status" value="1"/>
</dbReference>
<dbReference type="AlphaFoldDB" id="A0A918X8F4"/>
<reference evidence="1 2" key="1">
    <citation type="journal article" date="2014" name="Int. J. Syst. Evol. Microbiol.">
        <title>Complete genome sequence of Corynebacterium casei LMG S-19264T (=DSM 44701T), isolated from a smear-ripened cheese.</title>
        <authorList>
            <consortium name="US DOE Joint Genome Institute (JGI-PGF)"/>
            <person name="Walter F."/>
            <person name="Albersmeier A."/>
            <person name="Kalinowski J."/>
            <person name="Ruckert C."/>
        </authorList>
    </citation>
    <scope>NUCLEOTIDE SEQUENCE [LARGE SCALE GENOMIC DNA]</scope>
    <source>
        <strain evidence="1 2">KCTC 19473</strain>
    </source>
</reference>
<dbReference type="GO" id="GO:0016706">
    <property type="term" value="F:2-oxoglutarate-dependent dioxygenase activity"/>
    <property type="evidence" value="ECO:0007669"/>
    <property type="project" value="UniProtKB-ARBA"/>
</dbReference>
<proteinExistence type="predicted"/>
<dbReference type="RefSeq" id="WP_193517356.1">
    <property type="nucleotide sequence ID" value="NZ_BMXL01000002.1"/>
</dbReference>